<dbReference type="PRINTS" id="PR00723">
    <property type="entry name" value="SUBTILISIN"/>
</dbReference>
<dbReference type="InterPro" id="IPR050131">
    <property type="entry name" value="Peptidase_S8_subtilisin-like"/>
</dbReference>
<dbReference type="InterPro" id="IPR022398">
    <property type="entry name" value="Peptidase_S8_His-AS"/>
</dbReference>
<name>A0ABZ0L783_9BACL</name>
<feature type="chain" id="PRO_5046566845" evidence="8">
    <location>
        <begin position="27"/>
        <end position="429"/>
    </location>
</feature>
<feature type="active site" description="Charge relay system" evidence="6">
    <location>
        <position position="153"/>
    </location>
</feature>
<feature type="active site" description="Charge relay system" evidence="6">
    <location>
        <position position="369"/>
    </location>
</feature>
<dbReference type="SUPFAM" id="SSF52743">
    <property type="entry name" value="Subtilisin-like"/>
    <property type="match status" value="1"/>
</dbReference>
<evidence type="ECO:0000256" key="8">
    <source>
        <dbReference type="SAM" id="SignalP"/>
    </source>
</evidence>
<dbReference type="InterPro" id="IPR036852">
    <property type="entry name" value="Peptidase_S8/S53_dom_sf"/>
</dbReference>
<dbReference type="Proteomes" id="UP001303902">
    <property type="component" value="Chromosome"/>
</dbReference>
<dbReference type="PROSITE" id="PS00138">
    <property type="entry name" value="SUBTILASE_SER"/>
    <property type="match status" value="1"/>
</dbReference>
<dbReference type="PROSITE" id="PS00136">
    <property type="entry name" value="SUBTILASE_ASP"/>
    <property type="match status" value="1"/>
</dbReference>
<dbReference type="PROSITE" id="PS51892">
    <property type="entry name" value="SUBTILASE"/>
    <property type="match status" value="1"/>
</dbReference>
<protein>
    <submittedName>
        <fullName evidence="10">S8 family peptidase</fullName>
    </submittedName>
</protein>
<keyword evidence="8" id="KW-0732">Signal</keyword>
<keyword evidence="11" id="KW-1185">Reference proteome</keyword>
<dbReference type="InterPro" id="IPR023828">
    <property type="entry name" value="Peptidase_S8_Ser-AS"/>
</dbReference>
<evidence type="ECO:0000256" key="1">
    <source>
        <dbReference type="ARBA" id="ARBA00011073"/>
    </source>
</evidence>
<evidence type="ECO:0000313" key="11">
    <source>
        <dbReference type="Proteomes" id="UP001303902"/>
    </source>
</evidence>
<accession>A0ABZ0L783</accession>
<evidence type="ECO:0000256" key="7">
    <source>
        <dbReference type="RuleBase" id="RU003355"/>
    </source>
</evidence>
<proteinExistence type="inferred from homology"/>
<evidence type="ECO:0000313" key="10">
    <source>
        <dbReference type="EMBL" id="WOV87416.1"/>
    </source>
</evidence>
<dbReference type="InterPro" id="IPR034202">
    <property type="entry name" value="Subtilisin_Carlsberg-like"/>
</dbReference>
<dbReference type="RefSeq" id="WP_317967515.1">
    <property type="nucleotide sequence ID" value="NZ_CP129118.1"/>
</dbReference>
<evidence type="ECO:0000256" key="6">
    <source>
        <dbReference type="PROSITE-ProRule" id="PRU01240"/>
    </source>
</evidence>
<evidence type="ECO:0000256" key="2">
    <source>
        <dbReference type="ARBA" id="ARBA00022670"/>
    </source>
</evidence>
<keyword evidence="4 6" id="KW-0378">Hydrolase</keyword>
<evidence type="ECO:0000256" key="4">
    <source>
        <dbReference type="ARBA" id="ARBA00022801"/>
    </source>
</evidence>
<dbReference type="PANTHER" id="PTHR43806:SF11">
    <property type="entry name" value="CEREVISIN-RELATED"/>
    <property type="match status" value="1"/>
</dbReference>
<dbReference type="Gene3D" id="3.40.50.200">
    <property type="entry name" value="Peptidase S8/S53 domain"/>
    <property type="match status" value="1"/>
</dbReference>
<dbReference type="CDD" id="cd07477">
    <property type="entry name" value="Peptidases_S8_Subtilisin_subset"/>
    <property type="match status" value="1"/>
</dbReference>
<organism evidence="10 11">
    <name type="scientific">Sporosarcina oncorhynchi</name>
    <dbReference type="NCBI Taxonomy" id="3056444"/>
    <lineage>
        <taxon>Bacteria</taxon>
        <taxon>Bacillati</taxon>
        <taxon>Bacillota</taxon>
        <taxon>Bacilli</taxon>
        <taxon>Bacillales</taxon>
        <taxon>Caryophanaceae</taxon>
        <taxon>Sporosarcina</taxon>
    </lineage>
</organism>
<feature type="active site" description="Charge relay system" evidence="6">
    <location>
        <position position="190"/>
    </location>
</feature>
<evidence type="ECO:0000256" key="5">
    <source>
        <dbReference type="ARBA" id="ARBA00022825"/>
    </source>
</evidence>
<keyword evidence="2 6" id="KW-0645">Protease</keyword>
<dbReference type="Pfam" id="PF00082">
    <property type="entry name" value="Peptidase_S8"/>
    <property type="match status" value="1"/>
</dbReference>
<dbReference type="PROSITE" id="PS00137">
    <property type="entry name" value="SUBTILASE_HIS"/>
    <property type="match status" value="1"/>
</dbReference>
<evidence type="ECO:0000256" key="3">
    <source>
        <dbReference type="ARBA" id="ARBA00022723"/>
    </source>
</evidence>
<dbReference type="InterPro" id="IPR023827">
    <property type="entry name" value="Peptidase_S8_Asp-AS"/>
</dbReference>
<keyword evidence="3" id="KW-0479">Metal-binding</keyword>
<dbReference type="PANTHER" id="PTHR43806">
    <property type="entry name" value="PEPTIDASE S8"/>
    <property type="match status" value="1"/>
</dbReference>
<dbReference type="InterPro" id="IPR015500">
    <property type="entry name" value="Peptidase_S8_subtilisin-rel"/>
</dbReference>
<keyword evidence="5 6" id="KW-0720">Serine protease</keyword>
<reference evidence="10 11" key="1">
    <citation type="submission" date="2023-06" db="EMBL/GenBank/DDBJ databases">
        <title>Sporosarcina sp. nov., isolated from Korean tranditional fermented seafood 'Jeotgal'.</title>
        <authorList>
            <person name="Yang A.I."/>
            <person name="Shin N.-R."/>
        </authorList>
    </citation>
    <scope>NUCLEOTIDE SEQUENCE [LARGE SCALE GENOMIC DNA]</scope>
    <source>
        <strain evidence="10 11">T2O-4</strain>
    </source>
</reference>
<evidence type="ECO:0000259" key="9">
    <source>
        <dbReference type="Pfam" id="PF00082"/>
    </source>
</evidence>
<dbReference type="InterPro" id="IPR000209">
    <property type="entry name" value="Peptidase_S8/S53_dom"/>
</dbReference>
<comment type="similarity">
    <text evidence="1 6 7">Belongs to the peptidase S8 family.</text>
</comment>
<gene>
    <name evidence="10" type="ORF">QWT69_16440</name>
</gene>
<feature type="domain" description="Peptidase S8/S53" evidence="9">
    <location>
        <begin position="144"/>
        <end position="404"/>
    </location>
</feature>
<dbReference type="EMBL" id="CP129118">
    <property type="protein sequence ID" value="WOV87416.1"/>
    <property type="molecule type" value="Genomic_DNA"/>
</dbReference>
<sequence length="429" mass="45622">MKKTMKALAVVALSASMLMPIHGVQAQGDFDDFKKEQMSKRGETFRVLITANTEGKIMQLQSTYELRNEFDGNAYTTDVTAKQFEALKKLPDITVEKVDVLSIQMEPGSLEVSQDVDAMAASQSVPWGIKAIYNDNTLTSTSGGSNIRIAVLDTGVNVNHSDLYYNAEQCKDFTQTASMVNNSCVDRNGHGTHVAGSALGEGGDDRRGVYGVASNAKLWAYKVLTDSGNGYADDIANAIRHAADQASAQRVKVVINMSLGSQGESSLITNAVNYAYSRGVLVVAAAGNDGYAPGTIGYPAALPSAIAVANLENRQEKGTYRVANSSSRGFSNTTGDYVIQKGDVEISAPGSSIFSTWYNGGYATISGTSMASPHVAGLAAKIWAENPSFTNVQLRANLQNRARSYDVLGGYYAGNGDDIAAGFGFARVR</sequence>
<feature type="signal peptide" evidence="8">
    <location>
        <begin position="1"/>
        <end position="26"/>
    </location>
</feature>